<dbReference type="Pfam" id="PF05253">
    <property type="entry name" value="zf-U11-48K"/>
    <property type="match status" value="2"/>
</dbReference>
<organism evidence="5 6">
    <name type="scientific">Ridgeia piscesae</name>
    <name type="common">Tubeworm</name>
    <dbReference type="NCBI Taxonomy" id="27915"/>
    <lineage>
        <taxon>Eukaryota</taxon>
        <taxon>Metazoa</taxon>
        <taxon>Spiralia</taxon>
        <taxon>Lophotrochozoa</taxon>
        <taxon>Annelida</taxon>
        <taxon>Polychaeta</taxon>
        <taxon>Sedentaria</taxon>
        <taxon>Canalipalpata</taxon>
        <taxon>Sabellida</taxon>
        <taxon>Siboglinidae</taxon>
        <taxon>Ridgeia</taxon>
    </lineage>
</organism>
<evidence type="ECO:0000256" key="1">
    <source>
        <dbReference type="ARBA" id="ARBA00022723"/>
    </source>
</evidence>
<reference evidence="5" key="1">
    <citation type="journal article" date="2023" name="Mol. Biol. Evol.">
        <title>Third-Generation Sequencing Reveals the Adaptive Role of the Epigenome in Three Deep-Sea Polychaetes.</title>
        <authorList>
            <person name="Perez M."/>
            <person name="Aroh O."/>
            <person name="Sun Y."/>
            <person name="Lan Y."/>
            <person name="Juniper S.K."/>
            <person name="Young C.R."/>
            <person name="Angers B."/>
            <person name="Qian P.Y."/>
        </authorList>
    </citation>
    <scope>NUCLEOTIDE SEQUENCE</scope>
    <source>
        <strain evidence="5">R07B-5</strain>
    </source>
</reference>
<dbReference type="GO" id="GO:0008270">
    <property type="term" value="F:zinc ion binding"/>
    <property type="evidence" value="ECO:0007669"/>
    <property type="project" value="UniProtKB-KW"/>
</dbReference>
<dbReference type="AlphaFoldDB" id="A0AAD9KYY3"/>
<comment type="caution">
    <text evidence="5">The sequence shown here is derived from an EMBL/GenBank/DDBJ whole genome shotgun (WGS) entry which is preliminary data.</text>
</comment>
<evidence type="ECO:0000256" key="2">
    <source>
        <dbReference type="ARBA" id="ARBA00022771"/>
    </source>
</evidence>
<keyword evidence="2" id="KW-0863">Zinc-finger</keyword>
<sequence>MAQYQLSEPDDLIECPYNSAHLVKALRFPYHLIKCRKNNPTMDYVVCPFNARHEMPSAELRYHIARCIDRTVLEQDLAHGKSI</sequence>
<proteinExistence type="predicted"/>
<dbReference type="PROSITE" id="PS51800">
    <property type="entry name" value="ZF_CHHC_U11_48K"/>
    <property type="match status" value="2"/>
</dbReference>
<dbReference type="PANTHER" id="PTHR21402:SF5">
    <property type="entry name" value="GAMETOCYTE SPECIFIC FACTOR 1"/>
    <property type="match status" value="1"/>
</dbReference>
<evidence type="ECO:0000313" key="5">
    <source>
        <dbReference type="EMBL" id="KAK2179924.1"/>
    </source>
</evidence>
<dbReference type="Proteomes" id="UP001209878">
    <property type="component" value="Unassembled WGS sequence"/>
</dbReference>
<feature type="domain" description="CHHC U11-48K-type" evidence="4">
    <location>
        <begin position="12"/>
        <end position="39"/>
    </location>
</feature>
<evidence type="ECO:0000256" key="3">
    <source>
        <dbReference type="ARBA" id="ARBA00022833"/>
    </source>
</evidence>
<keyword evidence="3" id="KW-0862">Zinc</keyword>
<dbReference type="InterPro" id="IPR022776">
    <property type="entry name" value="TRM13/UPF0224_CHHC_Znf_dom"/>
</dbReference>
<gene>
    <name evidence="5" type="ORF">NP493_466g02015</name>
</gene>
<name>A0AAD9KYY3_RIDPI</name>
<feature type="domain" description="CHHC U11-48K-type" evidence="4">
    <location>
        <begin position="44"/>
        <end position="71"/>
    </location>
</feature>
<keyword evidence="1" id="KW-0479">Metal-binding</keyword>
<dbReference type="InterPro" id="IPR036236">
    <property type="entry name" value="Znf_C2H2_sf"/>
</dbReference>
<dbReference type="SUPFAM" id="SSF57667">
    <property type="entry name" value="beta-beta-alpha zinc fingers"/>
    <property type="match status" value="2"/>
</dbReference>
<evidence type="ECO:0000259" key="4">
    <source>
        <dbReference type="PROSITE" id="PS51800"/>
    </source>
</evidence>
<dbReference type="PANTHER" id="PTHR21402">
    <property type="entry name" value="GAMETOCYTE SPECIFIC FACTOR 1-RELATED"/>
    <property type="match status" value="1"/>
</dbReference>
<evidence type="ECO:0000313" key="6">
    <source>
        <dbReference type="Proteomes" id="UP001209878"/>
    </source>
</evidence>
<accession>A0AAD9KYY3</accession>
<protein>
    <recommendedName>
        <fullName evidence="4">CHHC U11-48K-type domain-containing protein</fullName>
    </recommendedName>
</protein>
<dbReference type="InterPro" id="IPR051591">
    <property type="entry name" value="UPF0224_FAM112_RNA_Proc"/>
</dbReference>
<keyword evidence="6" id="KW-1185">Reference proteome</keyword>
<dbReference type="EMBL" id="JAODUO010000465">
    <property type="protein sequence ID" value="KAK2179924.1"/>
    <property type="molecule type" value="Genomic_DNA"/>
</dbReference>